<dbReference type="OrthoDB" id="9797779at2"/>
<dbReference type="InterPro" id="IPR007553">
    <property type="entry name" value="2-thiour_desulf"/>
</dbReference>
<name>A0A1W1XWB4_9CLOT</name>
<gene>
    <name evidence="1" type="ORF">SAMN02745134_03453</name>
</gene>
<reference evidence="1 2" key="1">
    <citation type="submission" date="2017-04" db="EMBL/GenBank/DDBJ databases">
        <authorList>
            <person name="Afonso C.L."/>
            <person name="Miller P.J."/>
            <person name="Scott M.A."/>
            <person name="Spackman E."/>
            <person name="Goraichik I."/>
            <person name="Dimitrov K.M."/>
            <person name="Suarez D.L."/>
            <person name="Swayne D.E."/>
        </authorList>
    </citation>
    <scope>NUCLEOTIDE SEQUENCE [LARGE SCALE GENOMIC DNA]</scope>
    <source>
        <strain evidence="1 2">DSM 12555</strain>
    </source>
</reference>
<dbReference type="Proteomes" id="UP000192468">
    <property type="component" value="Unassembled WGS sequence"/>
</dbReference>
<dbReference type="PANTHER" id="PTHR30087">
    <property type="entry name" value="INNER MEMBRANE PROTEIN"/>
    <property type="match status" value="1"/>
</dbReference>
<organism evidence="1 2">
    <name type="scientific">Clostridium acidisoli DSM 12555</name>
    <dbReference type="NCBI Taxonomy" id="1121291"/>
    <lineage>
        <taxon>Bacteria</taxon>
        <taxon>Bacillati</taxon>
        <taxon>Bacillota</taxon>
        <taxon>Clostridia</taxon>
        <taxon>Eubacteriales</taxon>
        <taxon>Clostridiaceae</taxon>
        <taxon>Clostridium</taxon>
    </lineage>
</organism>
<proteinExistence type="predicted"/>
<sequence length="142" mass="15182">MYIVSACLAGVNCRYDGKSNEINEISKLVKAGKAVAICPEQLAGLLTPRASAEIVIDENGNKKVITKHGEDVTVQFNEGAKKTLEIAKIVGAKCAILKSKSPSCGCKIIYDGTFSKKLTEGNGITSELLLKNGIEVFTEDNF</sequence>
<dbReference type="Pfam" id="PF04463">
    <property type="entry name" value="2-thiour_desulf"/>
    <property type="match status" value="1"/>
</dbReference>
<dbReference type="STRING" id="1121291.SAMN02745134_03453"/>
<dbReference type="AlphaFoldDB" id="A0A1W1XWB4"/>
<evidence type="ECO:0000313" key="2">
    <source>
        <dbReference type="Proteomes" id="UP000192468"/>
    </source>
</evidence>
<dbReference type="RefSeq" id="WP_084117456.1">
    <property type="nucleotide sequence ID" value="NZ_FWXH01000023.1"/>
</dbReference>
<keyword evidence="2" id="KW-1185">Reference proteome</keyword>
<dbReference type="PANTHER" id="PTHR30087:SF1">
    <property type="entry name" value="HYPOTHETICAL CYTOSOLIC PROTEIN"/>
    <property type="match status" value="1"/>
</dbReference>
<protein>
    <submittedName>
        <fullName evidence="1">Uncharacterized conserved protein YbbK, DUF523 family</fullName>
    </submittedName>
</protein>
<accession>A0A1W1XWB4</accession>
<evidence type="ECO:0000313" key="1">
    <source>
        <dbReference type="EMBL" id="SMC28280.1"/>
    </source>
</evidence>
<dbReference type="EMBL" id="FWXH01000023">
    <property type="protein sequence ID" value="SMC28280.1"/>
    <property type="molecule type" value="Genomic_DNA"/>
</dbReference>